<feature type="compositionally biased region" description="Basic and acidic residues" evidence="1">
    <location>
        <begin position="133"/>
        <end position="142"/>
    </location>
</feature>
<accession>J3L1T6</accession>
<sequence>MQRSSSYYLSSAASSSSSSLASGGDAEQLPTYDPQSEASKKDALDASRANLVPVVVLLCDLLLWSFSTTTTSSSSEVGGIMENKTMGNRPTSVYRFGKHWIHTKLVTWAKSRSTDNMNRSEMFSGMDGVDPTGKNKDVTKPR</sequence>
<reference evidence="2" key="1">
    <citation type="journal article" date="2013" name="Nat. Commun.">
        <title>Whole-genome sequencing of Oryza brachyantha reveals mechanisms underlying Oryza genome evolution.</title>
        <authorList>
            <person name="Chen J."/>
            <person name="Huang Q."/>
            <person name="Gao D."/>
            <person name="Wang J."/>
            <person name="Lang Y."/>
            <person name="Liu T."/>
            <person name="Li B."/>
            <person name="Bai Z."/>
            <person name="Luis Goicoechea J."/>
            <person name="Liang C."/>
            <person name="Chen C."/>
            <person name="Zhang W."/>
            <person name="Sun S."/>
            <person name="Liao Y."/>
            <person name="Zhang X."/>
            <person name="Yang L."/>
            <person name="Song C."/>
            <person name="Wang M."/>
            <person name="Shi J."/>
            <person name="Liu G."/>
            <person name="Liu J."/>
            <person name="Zhou H."/>
            <person name="Zhou W."/>
            <person name="Yu Q."/>
            <person name="An N."/>
            <person name="Chen Y."/>
            <person name="Cai Q."/>
            <person name="Wang B."/>
            <person name="Liu B."/>
            <person name="Min J."/>
            <person name="Huang Y."/>
            <person name="Wu H."/>
            <person name="Li Z."/>
            <person name="Zhang Y."/>
            <person name="Yin Y."/>
            <person name="Song W."/>
            <person name="Jiang J."/>
            <person name="Jackson S.A."/>
            <person name="Wing R.A."/>
            <person name="Wang J."/>
            <person name="Chen M."/>
        </authorList>
    </citation>
    <scope>NUCLEOTIDE SEQUENCE [LARGE SCALE GENOMIC DNA]</scope>
    <source>
        <strain evidence="2">cv. IRGC 101232</strain>
    </source>
</reference>
<keyword evidence="3" id="KW-1185">Reference proteome</keyword>
<reference evidence="2" key="2">
    <citation type="submission" date="2013-04" db="UniProtKB">
        <authorList>
            <consortium name="EnsemblPlants"/>
        </authorList>
    </citation>
    <scope>IDENTIFICATION</scope>
</reference>
<evidence type="ECO:0000256" key="1">
    <source>
        <dbReference type="SAM" id="MobiDB-lite"/>
    </source>
</evidence>
<protein>
    <submittedName>
        <fullName evidence="2">Uncharacterized protein</fullName>
    </submittedName>
</protein>
<feature type="region of interest" description="Disordered" evidence="1">
    <location>
        <begin position="1"/>
        <end position="43"/>
    </location>
</feature>
<dbReference type="HOGENOM" id="CLU_1818815_0_0_1"/>
<dbReference type="AlphaFoldDB" id="J3L1T6"/>
<organism evidence="2">
    <name type="scientific">Oryza brachyantha</name>
    <name type="common">malo sina</name>
    <dbReference type="NCBI Taxonomy" id="4533"/>
    <lineage>
        <taxon>Eukaryota</taxon>
        <taxon>Viridiplantae</taxon>
        <taxon>Streptophyta</taxon>
        <taxon>Embryophyta</taxon>
        <taxon>Tracheophyta</taxon>
        <taxon>Spermatophyta</taxon>
        <taxon>Magnoliopsida</taxon>
        <taxon>Liliopsida</taxon>
        <taxon>Poales</taxon>
        <taxon>Poaceae</taxon>
        <taxon>BOP clade</taxon>
        <taxon>Oryzoideae</taxon>
        <taxon>Oryzeae</taxon>
        <taxon>Oryzinae</taxon>
        <taxon>Oryza</taxon>
    </lineage>
</organism>
<dbReference type="EnsemblPlants" id="OB01G31920.1">
    <property type="protein sequence ID" value="OB01G31920.1"/>
    <property type="gene ID" value="OB01G31920"/>
</dbReference>
<dbReference type="Proteomes" id="UP000006038">
    <property type="component" value="Chromosome 1"/>
</dbReference>
<dbReference type="PANTHER" id="PTHR34189">
    <property type="entry name" value="TRANSMEMBRANE PROTEIN"/>
    <property type="match status" value="1"/>
</dbReference>
<dbReference type="PANTHER" id="PTHR34189:SF13">
    <property type="entry name" value="TRANSMEMBRANE PROTEIN"/>
    <property type="match status" value="1"/>
</dbReference>
<proteinExistence type="predicted"/>
<feature type="compositionally biased region" description="Low complexity" evidence="1">
    <location>
        <begin position="1"/>
        <end position="22"/>
    </location>
</feature>
<name>J3L1T6_ORYBR</name>
<evidence type="ECO:0000313" key="2">
    <source>
        <dbReference type="EnsemblPlants" id="OB01G31920.1"/>
    </source>
</evidence>
<dbReference type="Gramene" id="OB01G31920.1">
    <property type="protein sequence ID" value="OB01G31920.1"/>
    <property type="gene ID" value="OB01G31920"/>
</dbReference>
<evidence type="ECO:0000313" key="3">
    <source>
        <dbReference type="Proteomes" id="UP000006038"/>
    </source>
</evidence>
<dbReference type="STRING" id="4533.J3L1T6"/>
<feature type="region of interest" description="Disordered" evidence="1">
    <location>
        <begin position="120"/>
        <end position="142"/>
    </location>
</feature>